<gene>
    <name evidence="1" type="ORF">F0562_003465</name>
</gene>
<dbReference type="OrthoDB" id="1679657at2759"/>
<dbReference type="GO" id="GO:0004535">
    <property type="term" value="F:poly(A)-specific ribonuclease activity"/>
    <property type="evidence" value="ECO:0007669"/>
    <property type="project" value="InterPro"/>
</dbReference>
<dbReference type="GO" id="GO:0030014">
    <property type="term" value="C:CCR4-NOT complex"/>
    <property type="evidence" value="ECO:0007669"/>
    <property type="project" value="InterPro"/>
</dbReference>
<accession>A0A5J5BWK9</accession>
<reference evidence="1 2" key="1">
    <citation type="submission" date="2019-09" db="EMBL/GenBank/DDBJ databases">
        <title>A chromosome-level genome assembly of the Chinese tupelo Nyssa sinensis.</title>
        <authorList>
            <person name="Yang X."/>
            <person name="Kang M."/>
            <person name="Yang Y."/>
            <person name="Xiong H."/>
            <person name="Wang M."/>
            <person name="Zhang Z."/>
            <person name="Wang Z."/>
            <person name="Wu H."/>
            <person name="Ma T."/>
            <person name="Liu J."/>
            <person name="Xi Z."/>
        </authorList>
    </citation>
    <scope>NUCLEOTIDE SEQUENCE [LARGE SCALE GENOMIC DNA]</scope>
    <source>
        <strain evidence="1">J267</strain>
        <tissue evidence="1">Leaf</tissue>
    </source>
</reference>
<evidence type="ECO:0000313" key="1">
    <source>
        <dbReference type="EMBL" id="KAA8547036.1"/>
    </source>
</evidence>
<name>A0A5J5BWK9_9ASTE</name>
<dbReference type="AlphaFoldDB" id="A0A5J5BWK9"/>
<evidence type="ECO:0000313" key="2">
    <source>
        <dbReference type="Proteomes" id="UP000325577"/>
    </source>
</evidence>
<dbReference type="GO" id="GO:0003676">
    <property type="term" value="F:nucleic acid binding"/>
    <property type="evidence" value="ECO:0007669"/>
    <property type="project" value="InterPro"/>
</dbReference>
<dbReference type="PANTHER" id="PTHR10797">
    <property type="entry name" value="CCR4-NOT TRANSCRIPTION COMPLEX SUBUNIT"/>
    <property type="match status" value="1"/>
</dbReference>
<keyword evidence="2" id="KW-1185">Reference proteome</keyword>
<dbReference type="InterPro" id="IPR039637">
    <property type="entry name" value="CNOT7/CNOT8/Pop2"/>
</dbReference>
<dbReference type="InterPro" id="IPR012337">
    <property type="entry name" value="RNaseH-like_sf"/>
</dbReference>
<dbReference type="EMBL" id="CM018032">
    <property type="protein sequence ID" value="KAA8547036.1"/>
    <property type="molecule type" value="Genomic_DNA"/>
</dbReference>
<dbReference type="Gene3D" id="3.30.420.10">
    <property type="entry name" value="Ribonuclease H-like superfamily/Ribonuclease H"/>
    <property type="match status" value="1"/>
</dbReference>
<protein>
    <submittedName>
        <fullName evidence="1">Uncharacterized protein</fullName>
    </submittedName>
</protein>
<proteinExistence type="predicted"/>
<dbReference type="Proteomes" id="UP000325577">
    <property type="component" value="Linkage Group LG1"/>
</dbReference>
<organism evidence="1 2">
    <name type="scientific">Nyssa sinensis</name>
    <dbReference type="NCBI Taxonomy" id="561372"/>
    <lineage>
        <taxon>Eukaryota</taxon>
        <taxon>Viridiplantae</taxon>
        <taxon>Streptophyta</taxon>
        <taxon>Embryophyta</taxon>
        <taxon>Tracheophyta</taxon>
        <taxon>Spermatophyta</taxon>
        <taxon>Magnoliopsida</taxon>
        <taxon>eudicotyledons</taxon>
        <taxon>Gunneridae</taxon>
        <taxon>Pentapetalae</taxon>
        <taxon>asterids</taxon>
        <taxon>Cornales</taxon>
        <taxon>Nyssaceae</taxon>
        <taxon>Nyssa</taxon>
    </lineage>
</organism>
<dbReference type="InterPro" id="IPR036397">
    <property type="entry name" value="RNaseH_sf"/>
</dbReference>
<sequence length="149" mass="17207">MENKEKGIRSGDFARLLLVSRLVCKLPSVTWVTFHGAYDFGFLIKILVRKMLPGDLWLFMRLVKYYFGTEFYDVKYMIRHCDGLYGGLERASKSLNVDRVAGKSHQAGSDSLLTMQTFMKLKDGYFRREQLNGFKLEFGFSEVMCSTVV</sequence>
<dbReference type="SUPFAM" id="SSF53098">
    <property type="entry name" value="Ribonuclease H-like"/>
    <property type="match status" value="1"/>
</dbReference>